<evidence type="ECO:0000259" key="5">
    <source>
        <dbReference type="PROSITE" id="PS51514"/>
    </source>
</evidence>
<dbReference type="PANTHER" id="PTHR46058">
    <property type="entry name" value="PROTEIN BREVIS RADIX-LIKE 1"/>
    <property type="match status" value="1"/>
</dbReference>
<keyword evidence="3" id="KW-0539">Nucleus</keyword>
<protein>
    <submittedName>
        <fullName evidence="6">Brevis RADIX-like protein</fullName>
    </submittedName>
</protein>
<feature type="region of interest" description="Disordered" evidence="4">
    <location>
        <begin position="198"/>
        <end position="226"/>
    </location>
</feature>
<dbReference type="GO" id="GO:0005634">
    <property type="term" value="C:nucleus"/>
    <property type="evidence" value="ECO:0007669"/>
    <property type="project" value="UniProtKB-SubCell"/>
</dbReference>
<evidence type="ECO:0000313" key="8">
    <source>
        <dbReference type="Proteomes" id="UP000002051"/>
    </source>
</evidence>
<dbReference type="EnsemblPlants" id="AES95575">
    <property type="protein sequence ID" value="AES95575"/>
    <property type="gene ID" value="MTR_5g026970"/>
</dbReference>
<accession>G7K6V5</accession>
<evidence type="ECO:0000256" key="3">
    <source>
        <dbReference type="ARBA" id="ARBA00023242"/>
    </source>
</evidence>
<dbReference type="STRING" id="3880.G7K6V5"/>
<organism evidence="6 8">
    <name type="scientific">Medicago truncatula</name>
    <name type="common">Barrel medic</name>
    <name type="synonym">Medicago tribuloides</name>
    <dbReference type="NCBI Taxonomy" id="3880"/>
    <lineage>
        <taxon>Eukaryota</taxon>
        <taxon>Viridiplantae</taxon>
        <taxon>Streptophyta</taxon>
        <taxon>Embryophyta</taxon>
        <taxon>Tracheophyta</taxon>
        <taxon>Spermatophyta</taxon>
        <taxon>Magnoliopsida</taxon>
        <taxon>eudicotyledons</taxon>
        <taxon>Gunneridae</taxon>
        <taxon>Pentapetalae</taxon>
        <taxon>rosids</taxon>
        <taxon>fabids</taxon>
        <taxon>Fabales</taxon>
        <taxon>Fabaceae</taxon>
        <taxon>Papilionoideae</taxon>
        <taxon>50 kb inversion clade</taxon>
        <taxon>NPAAA clade</taxon>
        <taxon>Hologalegina</taxon>
        <taxon>IRL clade</taxon>
        <taxon>Trifolieae</taxon>
        <taxon>Medicago</taxon>
    </lineage>
</organism>
<evidence type="ECO:0000256" key="4">
    <source>
        <dbReference type="SAM" id="MobiDB-lite"/>
    </source>
</evidence>
<sequence length="333" mass="37464">MLQCITCAKQTSEDGDEQVQQRGTPTTREAPKNLSAQIKDIVLKFKGVCTKGSTSSYKRGLRSSAANSEVNSEVQCPYMGGVSLGSTPPWDLPVNFTGGRSDQRFIGGTSGNQTPTVQEPVVAEPEAVVEENREWVAEVEPGVDVTFLSLPDGGNDLKRIRFNREIFDKWQARVWWGENFDRLRELYNVRSFNSQALSTALPSEDEQREASYSMHETGSGSNVAAWENNDPMVGNQYFNPSGFTMGEGSSSNQNMHAALRSSSMNEISFSNSSDPDSEWIEQVEPGIFVTVRQYPDGNNELRRIKFSRQRFGDAEARKWWDENRDRLREQYLQ</sequence>
<proteinExistence type="inferred from homology"/>
<reference evidence="7" key="3">
    <citation type="submission" date="2015-04" db="UniProtKB">
        <authorList>
            <consortium name="EnsemblPlants"/>
        </authorList>
    </citation>
    <scope>IDENTIFICATION</scope>
    <source>
        <strain evidence="7">cv. Jemalong A17</strain>
    </source>
</reference>
<comment type="similarity">
    <text evidence="2">Belongs to the BRX family.</text>
</comment>
<dbReference type="eggNOG" id="ENOG502QU4N">
    <property type="taxonomic scope" value="Eukaryota"/>
</dbReference>
<feature type="domain" description="BRX" evidence="5">
    <location>
        <begin position="133"/>
        <end position="188"/>
    </location>
</feature>
<dbReference type="PROSITE" id="PS51514">
    <property type="entry name" value="BRX"/>
    <property type="match status" value="2"/>
</dbReference>
<feature type="domain" description="BRX" evidence="5">
    <location>
        <begin position="277"/>
        <end position="332"/>
    </location>
</feature>
<reference evidence="6 8" key="2">
    <citation type="journal article" date="2014" name="BMC Genomics">
        <title>An improved genome release (version Mt4.0) for the model legume Medicago truncatula.</title>
        <authorList>
            <person name="Tang H."/>
            <person name="Krishnakumar V."/>
            <person name="Bidwell S."/>
            <person name="Rosen B."/>
            <person name="Chan A."/>
            <person name="Zhou S."/>
            <person name="Gentzbittel L."/>
            <person name="Childs K.L."/>
            <person name="Yandell M."/>
            <person name="Gundlach H."/>
            <person name="Mayer K.F."/>
            <person name="Schwartz D.C."/>
            <person name="Town C.D."/>
        </authorList>
    </citation>
    <scope>GENOME REANNOTATION</scope>
    <source>
        <strain evidence="7 8">cv. Jemalong A17</strain>
    </source>
</reference>
<dbReference type="Proteomes" id="UP000002051">
    <property type="component" value="Chromosome 5"/>
</dbReference>
<dbReference type="ExpressionAtlas" id="G7K6V5">
    <property type="expression patterns" value="differential"/>
</dbReference>
<dbReference type="PaxDb" id="3880-AES95575"/>
<dbReference type="InterPro" id="IPR044532">
    <property type="entry name" value="BRX-like"/>
</dbReference>
<dbReference type="Pfam" id="PF08381">
    <property type="entry name" value="BRX"/>
    <property type="match status" value="2"/>
</dbReference>
<gene>
    <name evidence="7" type="primary">11415593</name>
    <name evidence="6" type="ordered locus">MTR_5g026970</name>
</gene>
<reference evidence="6 8" key="1">
    <citation type="journal article" date="2011" name="Nature">
        <title>The Medicago genome provides insight into the evolution of rhizobial symbioses.</title>
        <authorList>
            <person name="Young N.D."/>
            <person name="Debelle F."/>
            <person name="Oldroyd G.E."/>
            <person name="Geurts R."/>
            <person name="Cannon S.B."/>
            <person name="Udvardi M.K."/>
            <person name="Benedito V.A."/>
            <person name="Mayer K.F."/>
            <person name="Gouzy J."/>
            <person name="Schoof H."/>
            <person name="Van de Peer Y."/>
            <person name="Proost S."/>
            <person name="Cook D.R."/>
            <person name="Meyers B.C."/>
            <person name="Spannagl M."/>
            <person name="Cheung F."/>
            <person name="De Mita S."/>
            <person name="Krishnakumar V."/>
            <person name="Gundlach H."/>
            <person name="Zhou S."/>
            <person name="Mudge J."/>
            <person name="Bharti A.K."/>
            <person name="Murray J.D."/>
            <person name="Naoumkina M.A."/>
            <person name="Rosen B."/>
            <person name="Silverstein K.A."/>
            <person name="Tang H."/>
            <person name="Rombauts S."/>
            <person name="Zhao P.X."/>
            <person name="Zhou P."/>
            <person name="Barbe V."/>
            <person name="Bardou P."/>
            <person name="Bechner M."/>
            <person name="Bellec A."/>
            <person name="Berger A."/>
            <person name="Berges H."/>
            <person name="Bidwell S."/>
            <person name="Bisseling T."/>
            <person name="Choisne N."/>
            <person name="Couloux A."/>
            <person name="Denny R."/>
            <person name="Deshpande S."/>
            <person name="Dai X."/>
            <person name="Doyle J.J."/>
            <person name="Dudez A.M."/>
            <person name="Farmer A.D."/>
            <person name="Fouteau S."/>
            <person name="Franken C."/>
            <person name="Gibelin C."/>
            <person name="Gish J."/>
            <person name="Goldstein S."/>
            <person name="Gonzalez A.J."/>
            <person name="Green P.J."/>
            <person name="Hallab A."/>
            <person name="Hartog M."/>
            <person name="Hua A."/>
            <person name="Humphray S.J."/>
            <person name="Jeong D.H."/>
            <person name="Jing Y."/>
            <person name="Jocker A."/>
            <person name="Kenton S.M."/>
            <person name="Kim D.J."/>
            <person name="Klee K."/>
            <person name="Lai H."/>
            <person name="Lang C."/>
            <person name="Lin S."/>
            <person name="Macmil S.L."/>
            <person name="Magdelenat G."/>
            <person name="Matthews L."/>
            <person name="McCorrison J."/>
            <person name="Monaghan E.L."/>
            <person name="Mun J.H."/>
            <person name="Najar F.Z."/>
            <person name="Nicholson C."/>
            <person name="Noirot C."/>
            <person name="O'Bleness M."/>
            <person name="Paule C.R."/>
            <person name="Poulain J."/>
            <person name="Prion F."/>
            <person name="Qin B."/>
            <person name="Qu C."/>
            <person name="Retzel E.F."/>
            <person name="Riddle C."/>
            <person name="Sallet E."/>
            <person name="Samain S."/>
            <person name="Samson N."/>
            <person name="Sanders I."/>
            <person name="Saurat O."/>
            <person name="Scarpelli C."/>
            <person name="Schiex T."/>
            <person name="Segurens B."/>
            <person name="Severin A.J."/>
            <person name="Sherrier D.J."/>
            <person name="Shi R."/>
            <person name="Sims S."/>
            <person name="Singer S.R."/>
            <person name="Sinharoy S."/>
            <person name="Sterck L."/>
            <person name="Viollet A."/>
            <person name="Wang B.B."/>
            <person name="Wang K."/>
            <person name="Wang M."/>
            <person name="Wang X."/>
            <person name="Warfsmann J."/>
            <person name="Weissenbach J."/>
            <person name="White D.D."/>
            <person name="White J.D."/>
            <person name="Wiley G.B."/>
            <person name="Wincker P."/>
            <person name="Xing Y."/>
            <person name="Yang L."/>
            <person name="Yao Z."/>
            <person name="Ying F."/>
            <person name="Zhai J."/>
            <person name="Zhou L."/>
            <person name="Zuber A."/>
            <person name="Denarie J."/>
            <person name="Dixon R.A."/>
            <person name="May G.D."/>
            <person name="Schwartz D.C."/>
            <person name="Rogers J."/>
            <person name="Quetier F."/>
            <person name="Town C.D."/>
            <person name="Roe B.A."/>
        </authorList>
    </citation>
    <scope>NUCLEOTIDE SEQUENCE [LARGE SCALE GENOMIC DNA]</scope>
    <source>
        <strain evidence="6">A17</strain>
        <strain evidence="7 8">cv. Jemalong A17</strain>
    </source>
</reference>
<dbReference type="KEGG" id="mtr:11415593"/>
<keyword evidence="8" id="KW-1185">Reference proteome</keyword>
<evidence type="ECO:0000313" key="6">
    <source>
        <dbReference type="EMBL" id="AES95575.2"/>
    </source>
</evidence>
<name>G7K6V5_MEDTR</name>
<comment type="subcellular location">
    <subcellularLocation>
        <location evidence="1">Nucleus</location>
    </subcellularLocation>
</comment>
<dbReference type="EMBL" id="CM001221">
    <property type="protein sequence ID" value="AES95575.2"/>
    <property type="molecule type" value="Genomic_DNA"/>
</dbReference>
<accession>A0A0C3XEZ0</accession>
<evidence type="ECO:0000313" key="7">
    <source>
        <dbReference type="EnsemblPlants" id="AES95575"/>
    </source>
</evidence>
<dbReference type="OrthoDB" id="1388561at2759"/>
<evidence type="ECO:0000256" key="1">
    <source>
        <dbReference type="ARBA" id="ARBA00004123"/>
    </source>
</evidence>
<dbReference type="PANTHER" id="PTHR46058:SF26">
    <property type="entry name" value="PROTEIN BREVIS RADIX-LIKE 1"/>
    <property type="match status" value="1"/>
</dbReference>
<dbReference type="InterPro" id="IPR013591">
    <property type="entry name" value="Brevis_radix_dom"/>
</dbReference>
<dbReference type="AlphaFoldDB" id="G7K6V5"/>
<evidence type="ECO:0000256" key="2">
    <source>
        <dbReference type="ARBA" id="ARBA00009057"/>
    </source>
</evidence>